<organism evidence="1 2">
    <name type="scientific">Panicum virgatum</name>
    <name type="common">Blackwell switchgrass</name>
    <dbReference type="NCBI Taxonomy" id="38727"/>
    <lineage>
        <taxon>Eukaryota</taxon>
        <taxon>Viridiplantae</taxon>
        <taxon>Streptophyta</taxon>
        <taxon>Embryophyta</taxon>
        <taxon>Tracheophyta</taxon>
        <taxon>Spermatophyta</taxon>
        <taxon>Magnoliopsida</taxon>
        <taxon>Liliopsida</taxon>
        <taxon>Poales</taxon>
        <taxon>Poaceae</taxon>
        <taxon>PACMAD clade</taxon>
        <taxon>Panicoideae</taxon>
        <taxon>Panicodae</taxon>
        <taxon>Paniceae</taxon>
        <taxon>Panicinae</taxon>
        <taxon>Panicum</taxon>
        <taxon>Panicum sect. Hiantes</taxon>
    </lineage>
</organism>
<proteinExistence type="predicted"/>
<sequence>MKRVNHKNISYLQPHKPDSKIYHAWQEPIPMAMEVSQQDGPRAQDLYRGCSTCRGQVSTNRGWDYPDEWSGIATDKVIAVALSILLFGKREHFHRQVPALNYLSYHANVFLAEIRKHNCESMQSRYGMHIT</sequence>
<reference evidence="1" key="1">
    <citation type="submission" date="2020-05" db="EMBL/GenBank/DDBJ databases">
        <title>WGS assembly of Panicum virgatum.</title>
        <authorList>
            <person name="Lovell J.T."/>
            <person name="Jenkins J."/>
            <person name="Shu S."/>
            <person name="Juenger T.E."/>
            <person name="Schmutz J."/>
        </authorList>
    </citation>
    <scope>NUCLEOTIDE SEQUENCE</scope>
    <source>
        <strain evidence="1">AP13</strain>
    </source>
</reference>
<accession>A0A8T0THQ5</accession>
<dbReference type="EMBL" id="CM029044">
    <property type="protein sequence ID" value="KAG2608673.1"/>
    <property type="molecule type" value="Genomic_DNA"/>
</dbReference>
<protein>
    <submittedName>
        <fullName evidence="1">Uncharacterized protein</fullName>
    </submittedName>
</protein>
<comment type="caution">
    <text evidence="1">The sequence shown here is derived from an EMBL/GenBank/DDBJ whole genome shotgun (WGS) entry which is preliminary data.</text>
</comment>
<name>A0A8T0THQ5_PANVG</name>
<gene>
    <name evidence="1" type="ORF">PVAP13_4NG340201</name>
</gene>
<dbReference type="Proteomes" id="UP000823388">
    <property type="component" value="Chromosome 4N"/>
</dbReference>
<evidence type="ECO:0000313" key="2">
    <source>
        <dbReference type="Proteomes" id="UP000823388"/>
    </source>
</evidence>
<keyword evidence="2" id="KW-1185">Reference proteome</keyword>
<dbReference type="AlphaFoldDB" id="A0A8T0THQ5"/>
<evidence type="ECO:0000313" key="1">
    <source>
        <dbReference type="EMBL" id="KAG2608673.1"/>
    </source>
</evidence>